<name>F8MVW1_NEUT8</name>
<reference evidence="2" key="1">
    <citation type="journal article" date="2011" name="Genetics">
        <title>Massive changes in genome architecture accompany the transition to self-fertility in the filamentous fungus Neurospora tetrasperma.</title>
        <authorList>
            <person name="Ellison C.E."/>
            <person name="Stajich J.E."/>
            <person name="Jacobson D.J."/>
            <person name="Natvig D.O."/>
            <person name="Lapidus A."/>
            <person name="Foster B."/>
            <person name="Aerts A."/>
            <person name="Riley R."/>
            <person name="Lindquist E.A."/>
            <person name="Grigoriev I.V."/>
            <person name="Taylor J.W."/>
        </authorList>
    </citation>
    <scope>NUCLEOTIDE SEQUENCE [LARGE SCALE GENOMIC DNA]</scope>
    <source>
        <strain evidence="2">FGSC 2508 / P0657</strain>
    </source>
</reference>
<evidence type="ECO:0000313" key="1">
    <source>
        <dbReference type="EMBL" id="EGO54009.1"/>
    </source>
</evidence>
<sequence>MSDYRPPRDYVWCNLCVRTLHRIMPMIYGDLEECNLAFDRSVRVVLAASARSWPSSSRIGRRRSRG</sequence>
<keyword evidence="2" id="KW-1185">Reference proteome</keyword>
<gene>
    <name evidence="1" type="ORF">NEUTE1DRAFT_140358</name>
</gene>
<dbReference type="GeneID" id="20826157"/>
<evidence type="ECO:0000313" key="2">
    <source>
        <dbReference type="Proteomes" id="UP000008065"/>
    </source>
</evidence>
<organism evidence="1 2">
    <name type="scientific">Neurospora tetrasperma (strain FGSC 2508 / ATCC MYA-4615 / P0657)</name>
    <dbReference type="NCBI Taxonomy" id="510951"/>
    <lineage>
        <taxon>Eukaryota</taxon>
        <taxon>Fungi</taxon>
        <taxon>Dikarya</taxon>
        <taxon>Ascomycota</taxon>
        <taxon>Pezizomycotina</taxon>
        <taxon>Sordariomycetes</taxon>
        <taxon>Sordariomycetidae</taxon>
        <taxon>Sordariales</taxon>
        <taxon>Sordariaceae</taxon>
        <taxon>Neurospora</taxon>
    </lineage>
</organism>
<dbReference type="Proteomes" id="UP000008065">
    <property type="component" value="Unassembled WGS sequence"/>
</dbReference>
<dbReference type="HOGENOM" id="CLU_2831783_0_0_1"/>
<dbReference type="KEGG" id="nte:NEUTE1DRAFT140358"/>
<protein>
    <submittedName>
        <fullName evidence="1">Uncharacterized protein</fullName>
    </submittedName>
</protein>
<dbReference type="EMBL" id="GL891307">
    <property type="protein sequence ID" value="EGO54009.1"/>
    <property type="molecule type" value="Genomic_DNA"/>
</dbReference>
<proteinExistence type="predicted"/>
<dbReference type="AlphaFoldDB" id="F8MVW1"/>
<dbReference type="RefSeq" id="XP_009854017.1">
    <property type="nucleotide sequence ID" value="XM_009855715.1"/>
</dbReference>
<accession>F8MVW1</accession>
<dbReference type="VEuPathDB" id="FungiDB:NEUTE1DRAFT_140358"/>